<sequence>MEHRRVIKRPLWKRSDIDPTKECVLLLVEDDDGNREFELREFAKKDDLVKEARRIHTTAKIPLDLVISRCVVSIAENVVLESGEGFMFNSNGAWLTLNEFEAYKKEFFARRESEFWLMRLLSRLHSKFLRKFCKSRGCQ</sequence>
<organism evidence="1 2">
    <name type="scientific">Chitinimonas arctica</name>
    <dbReference type="NCBI Taxonomy" id="2594795"/>
    <lineage>
        <taxon>Bacteria</taxon>
        <taxon>Pseudomonadati</taxon>
        <taxon>Pseudomonadota</taxon>
        <taxon>Betaproteobacteria</taxon>
        <taxon>Neisseriales</taxon>
        <taxon>Chitinibacteraceae</taxon>
        <taxon>Chitinimonas</taxon>
    </lineage>
</organism>
<keyword evidence="2" id="KW-1185">Reference proteome</keyword>
<evidence type="ECO:0000313" key="2">
    <source>
        <dbReference type="Proteomes" id="UP000317550"/>
    </source>
</evidence>
<proteinExistence type="predicted"/>
<dbReference type="RefSeq" id="WP_144279672.1">
    <property type="nucleotide sequence ID" value="NZ_CP041730.1"/>
</dbReference>
<dbReference type="Proteomes" id="UP000317550">
    <property type="component" value="Chromosome"/>
</dbReference>
<protein>
    <submittedName>
        <fullName evidence="1">Uncharacterized protein</fullName>
    </submittedName>
</protein>
<dbReference type="KEGG" id="cari:FNU76_19115"/>
<reference evidence="2" key="1">
    <citation type="submission" date="2019-07" db="EMBL/GenBank/DDBJ databases">
        <title>Chitinimonas sp. nov., isolated from Ny-Alesund, arctica soil.</title>
        <authorList>
            <person name="Xu Q."/>
            <person name="Peng F."/>
        </authorList>
    </citation>
    <scope>NUCLEOTIDE SEQUENCE [LARGE SCALE GENOMIC DNA]</scope>
    <source>
        <strain evidence="2">R3-44</strain>
    </source>
</reference>
<dbReference type="AlphaFoldDB" id="A0A516SJF2"/>
<evidence type="ECO:0000313" key="1">
    <source>
        <dbReference type="EMBL" id="QDQ28289.1"/>
    </source>
</evidence>
<name>A0A516SJF2_9NEIS</name>
<gene>
    <name evidence="1" type="ORF">FNU76_19115</name>
</gene>
<dbReference type="EMBL" id="CP041730">
    <property type="protein sequence ID" value="QDQ28289.1"/>
    <property type="molecule type" value="Genomic_DNA"/>
</dbReference>
<accession>A0A516SJF2</accession>